<dbReference type="InterPro" id="IPR018110">
    <property type="entry name" value="Mandel_Rmase/mucon_lact_enz_CS"/>
</dbReference>
<dbReference type="SFLD" id="SFLDG00179">
    <property type="entry name" value="mandelate_racemase"/>
    <property type="match status" value="1"/>
</dbReference>
<dbReference type="Pfam" id="PF13378">
    <property type="entry name" value="MR_MLE_C"/>
    <property type="match status" value="1"/>
</dbReference>
<dbReference type="PANTHER" id="PTHR13794">
    <property type="entry name" value="ENOLASE SUPERFAMILY, MANDELATE RACEMASE"/>
    <property type="match status" value="1"/>
</dbReference>
<dbReference type="InterPro" id="IPR013341">
    <property type="entry name" value="Mandelate_racemase_N_dom"/>
</dbReference>
<reference evidence="5" key="1">
    <citation type="submission" date="2015-10" db="EMBL/GenBank/DDBJ databases">
        <authorList>
            <person name="Gilbert D.G."/>
        </authorList>
    </citation>
    <scope>NUCLEOTIDE SEQUENCE</scope>
</reference>
<evidence type="ECO:0000256" key="1">
    <source>
        <dbReference type="ARBA" id="ARBA00001946"/>
    </source>
</evidence>
<dbReference type="SFLD" id="SFLDS00001">
    <property type="entry name" value="Enolase"/>
    <property type="match status" value="1"/>
</dbReference>
<dbReference type="GO" id="GO:0000287">
    <property type="term" value="F:magnesium ion binding"/>
    <property type="evidence" value="ECO:0007669"/>
    <property type="project" value="TreeGrafter"/>
</dbReference>
<keyword evidence="2" id="KW-0479">Metal-binding</keyword>
<dbReference type="InterPro" id="IPR029065">
    <property type="entry name" value="Enolase_C-like"/>
</dbReference>
<dbReference type="PROSITE" id="PS00908">
    <property type="entry name" value="MR_MLE_1"/>
    <property type="match status" value="1"/>
</dbReference>
<keyword evidence="3" id="KW-0460">Magnesium</keyword>
<dbReference type="GO" id="GO:0009063">
    <property type="term" value="P:amino acid catabolic process"/>
    <property type="evidence" value="ECO:0007669"/>
    <property type="project" value="InterPro"/>
</dbReference>
<dbReference type="Gene3D" id="3.30.390.10">
    <property type="entry name" value="Enolase-like, N-terminal domain"/>
    <property type="match status" value="1"/>
</dbReference>
<dbReference type="CDD" id="cd03316">
    <property type="entry name" value="MR_like"/>
    <property type="match status" value="1"/>
</dbReference>
<dbReference type="PANTHER" id="PTHR13794:SF58">
    <property type="entry name" value="MITOCHONDRIAL ENOLASE SUPERFAMILY MEMBER 1"/>
    <property type="match status" value="1"/>
</dbReference>
<sequence>MIRTNMKITKSQVQVLHAPADEQLVDVQPKSGGMRAFVTVKMMTDDGIEGIGLTFAPALGLSPLAPALKSAVDALCALAEGQDPMEIEAVMQSLREKTTGSGPGGILTLAMAAVDMALWDIKGKALDQSVCSLLGGYRKRVPTYASGALMRPMNLEQMAEIGPALVQKGFKQMKSQMGAEDTPAKEVLRMRTLREAVGDDIDIMCDINQLWNVNQAITIGSRVEEYNLFWLEDVVAHDDYQGLARVADALNTPIAAGEYVYGINPFRQLIENRSIDIVMIDLLRVGGITEWRKVAGMAEAFNLPVVSHLVPEIHIQLMGAIPNGLTVEYMPWTLKLFEETPKFVDGCLEVPDKPGLGLKFSEDAIKQYAVS</sequence>
<dbReference type="AlphaFoldDB" id="A0A160VA55"/>
<accession>A0A160VA55</accession>
<protein>
    <submittedName>
        <fullName evidence="5">Mandelate racemase/muconate lactonizing enzyme family protein</fullName>
    </submittedName>
</protein>
<dbReference type="InterPro" id="IPR036849">
    <property type="entry name" value="Enolase-like_C_sf"/>
</dbReference>
<dbReference type="Gene3D" id="3.20.20.120">
    <property type="entry name" value="Enolase-like C-terminal domain"/>
    <property type="match status" value="1"/>
</dbReference>
<gene>
    <name evidence="5" type="ORF">MGWOODY_Clf958</name>
</gene>
<proteinExistence type="predicted"/>
<dbReference type="Pfam" id="PF02746">
    <property type="entry name" value="MR_MLE_N"/>
    <property type="match status" value="1"/>
</dbReference>
<evidence type="ECO:0000256" key="2">
    <source>
        <dbReference type="ARBA" id="ARBA00022723"/>
    </source>
</evidence>
<name>A0A160VA55_9ZZZZ</name>
<dbReference type="GO" id="GO:0016836">
    <property type="term" value="F:hydro-lyase activity"/>
    <property type="evidence" value="ECO:0007669"/>
    <property type="project" value="TreeGrafter"/>
</dbReference>
<dbReference type="SUPFAM" id="SSF54826">
    <property type="entry name" value="Enolase N-terminal domain-like"/>
    <property type="match status" value="1"/>
</dbReference>
<evidence type="ECO:0000259" key="4">
    <source>
        <dbReference type="SMART" id="SM00922"/>
    </source>
</evidence>
<feature type="domain" description="Mandelate racemase/muconate lactonizing enzyme C-terminal" evidence="4">
    <location>
        <begin position="155"/>
        <end position="253"/>
    </location>
</feature>
<dbReference type="InterPro" id="IPR029017">
    <property type="entry name" value="Enolase-like_N"/>
</dbReference>
<dbReference type="SUPFAM" id="SSF51604">
    <property type="entry name" value="Enolase C-terminal domain-like"/>
    <property type="match status" value="1"/>
</dbReference>
<organism evidence="5">
    <name type="scientific">hydrothermal vent metagenome</name>
    <dbReference type="NCBI Taxonomy" id="652676"/>
    <lineage>
        <taxon>unclassified sequences</taxon>
        <taxon>metagenomes</taxon>
        <taxon>ecological metagenomes</taxon>
    </lineage>
</organism>
<dbReference type="GO" id="GO:0016052">
    <property type="term" value="P:carbohydrate catabolic process"/>
    <property type="evidence" value="ECO:0007669"/>
    <property type="project" value="TreeGrafter"/>
</dbReference>
<evidence type="ECO:0000256" key="3">
    <source>
        <dbReference type="ARBA" id="ARBA00022842"/>
    </source>
</evidence>
<dbReference type="EMBL" id="FAXA01000346">
    <property type="protein sequence ID" value="CUV03024.1"/>
    <property type="molecule type" value="Genomic_DNA"/>
</dbReference>
<evidence type="ECO:0000313" key="5">
    <source>
        <dbReference type="EMBL" id="CUV03024.1"/>
    </source>
</evidence>
<dbReference type="SMART" id="SM00922">
    <property type="entry name" value="MR_MLE"/>
    <property type="match status" value="1"/>
</dbReference>
<dbReference type="InterPro" id="IPR013342">
    <property type="entry name" value="Mandelate_racemase_C"/>
</dbReference>
<comment type="cofactor">
    <cofactor evidence="1">
        <name>Mg(2+)</name>
        <dbReference type="ChEBI" id="CHEBI:18420"/>
    </cofactor>
</comment>
<dbReference type="InterPro" id="IPR046945">
    <property type="entry name" value="RHMD-like"/>
</dbReference>